<dbReference type="Gene3D" id="1.25.40.10">
    <property type="entry name" value="Tetratricopeptide repeat domain"/>
    <property type="match status" value="1"/>
</dbReference>
<protein>
    <recommendedName>
        <fullName evidence="3">Suppressor of forked domain-containing protein</fullName>
    </recommendedName>
</protein>
<proteinExistence type="predicted"/>
<dbReference type="HOGENOM" id="CLU_1279428_0_0_1"/>
<dbReference type="GO" id="GO:0006396">
    <property type="term" value="P:RNA processing"/>
    <property type="evidence" value="ECO:0007669"/>
    <property type="project" value="InterPro"/>
</dbReference>
<dbReference type="InterPro" id="IPR003107">
    <property type="entry name" value="HAT"/>
</dbReference>
<dbReference type="SUPFAM" id="SSF48452">
    <property type="entry name" value="TPR-like"/>
    <property type="match status" value="1"/>
</dbReference>
<dbReference type="SMART" id="SM00386">
    <property type="entry name" value="HAT"/>
    <property type="match status" value="3"/>
</dbReference>
<dbReference type="EnsemblPlants" id="ONIVA11G05740.1">
    <property type="protein sequence ID" value="ONIVA11G05740.1"/>
    <property type="gene ID" value="ONIVA11G05740"/>
</dbReference>
<dbReference type="STRING" id="4536.A0A0E0IZ71"/>
<dbReference type="AlphaFoldDB" id="A0A0E0IZ71"/>
<dbReference type="InterPro" id="IPR011990">
    <property type="entry name" value="TPR-like_helical_dom_sf"/>
</dbReference>
<accession>A0A0E0IZ71</accession>
<reference evidence="1" key="1">
    <citation type="submission" date="2015-04" db="UniProtKB">
        <authorList>
            <consortium name="EnsemblPlants"/>
        </authorList>
    </citation>
    <scope>IDENTIFICATION</scope>
    <source>
        <strain evidence="1">SL10</strain>
    </source>
</reference>
<name>A0A0E0IZ71_ORYNI</name>
<organism evidence="1">
    <name type="scientific">Oryza nivara</name>
    <name type="common">Indian wild rice</name>
    <name type="synonym">Oryza sativa f. spontanea</name>
    <dbReference type="NCBI Taxonomy" id="4536"/>
    <lineage>
        <taxon>Eukaryota</taxon>
        <taxon>Viridiplantae</taxon>
        <taxon>Streptophyta</taxon>
        <taxon>Embryophyta</taxon>
        <taxon>Tracheophyta</taxon>
        <taxon>Spermatophyta</taxon>
        <taxon>Magnoliopsida</taxon>
        <taxon>Liliopsida</taxon>
        <taxon>Poales</taxon>
        <taxon>Poaceae</taxon>
        <taxon>BOP clade</taxon>
        <taxon>Oryzoideae</taxon>
        <taxon>Oryzeae</taxon>
        <taxon>Oryzinae</taxon>
        <taxon>Oryza</taxon>
    </lineage>
</organism>
<evidence type="ECO:0008006" key="3">
    <source>
        <dbReference type="Google" id="ProtNLM"/>
    </source>
</evidence>
<sequence length="219" mass="24551">MKKVEARRRVYEFLDTVDGDPTRAQGRAVRCCEMALNLYAEYGDMAEARGLLRGGLMQRDADYGSIYRGWIAMEADHAGNVDFARALFAEWRALCGDNNGGFWCRYIAFEARHGGARRARDVAEAAVQACPGEPAVHAKCARLELLLGHEGRAFAVLARALAAFGSDAAAQEWLVDQVRVYRDALRRRTLAGRLRSCCRAVMPSRRPRGYERLQTHRNN</sequence>
<dbReference type="Gramene" id="ONIVA11G05740.1">
    <property type="protein sequence ID" value="ONIVA11G05740.1"/>
    <property type="gene ID" value="ONIVA11G05740"/>
</dbReference>
<evidence type="ECO:0000313" key="2">
    <source>
        <dbReference type="Proteomes" id="UP000006591"/>
    </source>
</evidence>
<dbReference type="Proteomes" id="UP000006591">
    <property type="component" value="Chromosome 11"/>
</dbReference>
<keyword evidence="2" id="KW-1185">Reference proteome</keyword>
<evidence type="ECO:0000313" key="1">
    <source>
        <dbReference type="EnsemblPlants" id="ONIVA11G05740.1"/>
    </source>
</evidence>
<reference evidence="1" key="2">
    <citation type="submission" date="2018-04" db="EMBL/GenBank/DDBJ databases">
        <title>OnivRS2 (Oryza nivara Reference Sequence Version 2).</title>
        <authorList>
            <person name="Zhang J."/>
            <person name="Kudrna D."/>
            <person name="Lee S."/>
            <person name="Talag J."/>
            <person name="Rajasekar S."/>
            <person name="Welchert J."/>
            <person name="Hsing Y.-I."/>
            <person name="Wing R.A."/>
        </authorList>
    </citation>
    <scope>NUCLEOTIDE SEQUENCE [LARGE SCALE GENOMIC DNA]</scope>
    <source>
        <strain evidence="1">SL10</strain>
    </source>
</reference>
<dbReference type="eggNOG" id="ENOG502R3MJ">
    <property type="taxonomic scope" value="Eukaryota"/>
</dbReference>